<reference evidence="1 2" key="1">
    <citation type="submission" date="2019-02" db="EMBL/GenBank/DDBJ databases">
        <title>Hansschlegelia quercus sp. nov., a novel methylotrophic bacterium from buds of oak (Quercus robur L.).</title>
        <authorList>
            <person name="Agafonova N.V."/>
            <person name="Kaparullina E.N."/>
            <person name="Grouzdev D.S."/>
            <person name="Doronina N.V."/>
        </authorList>
    </citation>
    <scope>NUCLEOTIDE SEQUENCE [LARGE SCALE GENOMIC DNA]</scope>
    <source>
        <strain evidence="1 2">Dub</strain>
    </source>
</reference>
<protein>
    <recommendedName>
        <fullName evidence="3">PilZ domain-containing protein</fullName>
    </recommendedName>
</protein>
<dbReference type="OrthoDB" id="7210926at2"/>
<comment type="caution">
    <text evidence="1">The sequence shown here is derived from an EMBL/GenBank/DDBJ whole genome shotgun (WGS) entry which is preliminary data.</text>
</comment>
<sequence>MHMEERRINPRNKTYLGAEIVFNGRYSTFDCLVRNRSLSGATLEMGETLGTPGAFELTLHREGTPRVCRVVWRSRTQLGVAPTDEKPGTIVPIEAARRMRQLSQERDILRRRLADMNEPA</sequence>
<name>A0A4Q9GN78_9HYPH</name>
<evidence type="ECO:0008006" key="3">
    <source>
        <dbReference type="Google" id="ProtNLM"/>
    </source>
</evidence>
<organism evidence="1 2">
    <name type="scientific">Hansschlegelia quercus</name>
    <dbReference type="NCBI Taxonomy" id="2528245"/>
    <lineage>
        <taxon>Bacteria</taxon>
        <taxon>Pseudomonadati</taxon>
        <taxon>Pseudomonadota</taxon>
        <taxon>Alphaproteobacteria</taxon>
        <taxon>Hyphomicrobiales</taxon>
        <taxon>Methylopilaceae</taxon>
        <taxon>Hansschlegelia</taxon>
    </lineage>
</organism>
<evidence type="ECO:0000313" key="1">
    <source>
        <dbReference type="EMBL" id="TBN54194.1"/>
    </source>
</evidence>
<keyword evidence="2" id="KW-1185">Reference proteome</keyword>
<evidence type="ECO:0000313" key="2">
    <source>
        <dbReference type="Proteomes" id="UP000291613"/>
    </source>
</evidence>
<dbReference type="EMBL" id="SIUB01000002">
    <property type="protein sequence ID" value="TBN54194.1"/>
    <property type="molecule type" value="Genomic_DNA"/>
</dbReference>
<dbReference type="Proteomes" id="UP000291613">
    <property type="component" value="Unassembled WGS sequence"/>
</dbReference>
<accession>A0A4Q9GN78</accession>
<dbReference type="SUPFAM" id="SSF141371">
    <property type="entry name" value="PilZ domain-like"/>
    <property type="match status" value="1"/>
</dbReference>
<dbReference type="AlphaFoldDB" id="A0A4Q9GN78"/>
<gene>
    <name evidence="1" type="ORF">EYR15_04900</name>
</gene>
<proteinExistence type="predicted"/>